<proteinExistence type="predicted"/>
<dbReference type="InterPro" id="IPR059052">
    <property type="entry name" value="HH_YbhG-like"/>
</dbReference>
<feature type="compositionally biased region" description="Pro residues" evidence="2">
    <location>
        <begin position="11"/>
        <end position="23"/>
    </location>
</feature>
<dbReference type="PANTHER" id="PTHR30386:SF24">
    <property type="entry name" value="MULTIDRUG RESISTANCE EFFLUX PUMP"/>
    <property type="match status" value="1"/>
</dbReference>
<evidence type="ECO:0000259" key="4">
    <source>
        <dbReference type="Pfam" id="PF25954"/>
    </source>
</evidence>
<feature type="region of interest" description="Disordered" evidence="2">
    <location>
        <begin position="1"/>
        <end position="44"/>
    </location>
</feature>
<dbReference type="RefSeq" id="WP_306944341.1">
    <property type="nucleotide sequence ID" value="NZ_CP132976.1"/>
</dbReference>
<dbReference type="SUPFAM" id="SSF111369">
    <property type="entry name" value="HlyD-like secretion proteins"/>
    <property type="match status" value="2"/>
</dbReference>
<dbReference type="Pfam" id="PF25881">
    <property type="entry name" value="HH_YBHG"/>
    <property type="match status" value="1"/>
</dbReference>
<keyword evidence="1" id="KW-0175">Coiled coil</keyword>
<dbReference type="EMBL" id="CP132976">
    <property type="protein sequence ID" value="WMD20847.1"/>
    <property type="molecule type" value="Genomic_DNA"/>
</dbReference>
<keyword evidence="6" id="KW-1185">Reference proteome</keyword>
<evidence type="ECO:0000259" key="3">
    <source>
        <dbReference type="Pfam" id="PF25881"/>
    </source>
</evidence>
<feature type="compositionally biased region" description="Low complexity" evidence="2">
    <location>
        <begin position="24"/>
        <end position="33"/>
    </location>
</feature>
<dbReference type="InterPro" id="IPR050739">
    <property type="entry name" value="MFP"/>
</dbReference>
<feature type="domain" description="CusB-like beta-barrel" evidence="4">
    <location>
        <begin position="298"/>
        <end position="343"/>
    </location>
</feature>
<dbReference type="Proteomes" id="UP001234798">
    <property type="component" value="Chromosome"/>
</dbReference>
<organism evidence="5 6">
    <name type="scientific">Achromobacter seleniivolatilans</name>
    <dbReference type="NCBI Taxonomy" id="3047478"/>
    <lineage>
        <taxon>Bacteria</taxon>
        <taxon>Pseudomonadati</taxon>
        <taxon>Pseudomonadota</taxon>
        <taxon>Betaproteobacteria</taxon>
        <taxon>Burkholderiales</taxon>
        <taxon>Alcaligenaceae</taxon>
        <taxon>Achromobacter</taxon>
    </lineage>
</organism>
<gene>
    <name evidence="5" type="ORF">RAS12_00300</name>
</gene>
<dbReference type="Gene3D" id="2.40.50.100">
    <property type="match status" value="1"/>
</dbReference>
<evidence type="ECO:0000313" key="5">
    <source>
        <dbReference type="EMBL" id="WMD20847.1"/>
    </source>
</evidence>
<dbReference type="Gene3D" id="2.40.30.170">
    <property type="match status" value="1"/>
</dbReference>
<dbReference type="PANTHER" id="PTHR30386">
    <property type="entry name" value="MEMBRANE FUSION SUBUNIT OF EMRAB-TOLC MULTIDRUG EFFLUX PUMP"/>
    <property type="match status" value="1"/>
</dbReference>
<feature type="compositionally biased region" description="Pro residues" evidence="2">
    <location>
        <begin position="34"/>
        <end position="44"/>
    </location>
</feature>
<feature type="region of interest" description="Disordered" evidence="2">
    <location>
        <begin position="169"/>
        <end position="192"/>
    </location>
</feature>
<evidence type="ECO:0000313" key="6">
    <source>
        <dbReference type="Proteomes" id="UP001234798"/>
    </source>
</evidence>
<accession>A0ABY9M2D1</accession>
<dbReference type="Gene3D" id="1.10.287.470">
    <property type="entry name" value="Helix hairpin bin"/>
    <property type="match status" value="1"/>
</dbReference>
<evidence type="ECO:0000256" key="2">
    <source>
        <dbReference type="SAM" id="MobiDB-lite"/>
    </source>
</evidence>
<sequence length="414" mass="43379">MSNASNAGNTPPAPDQTPTPAPATPQTGTSAAAGPPPGSVPPPAAPPKPWIVRYAPWFTIAAVLGLVAFSITNWNVWVAGRPVQSTENAYVKQDGTTLSARVPGYVRSVLVQDFQRVSAGDVIALIDDEEYLVAVAQADAALARTRATLAKLSDEKALNRAQIAQAQAAVGSARARHDQHSQDAKRQTHLAGQGFASQQKLEGVRADRAAAQSTLAGSIASLDHARRQLDVLAASEPERVADVNTAEARLRTAQLQLGHTRIIAPFDGTVNARRVQAGSLVGVGTQIIAIVPSETPYIIANYKETQLAHVEADQPAEIRVDAFPGVTLKGRVERIAPASGAETALLPNENASGNFTKVVQRIAVRIALDPTQEQIVALRPGMSVQARILVKGEPVAPYAAASDKAVASAVDAGH</sequence>
<protein>
    <submittedName>
        <fullName evidence="5">HlyD family secretion protein</fullName>
    </submittedName>
</protein>
<feature type="compositionally biased region" description="Basic and acidic residues" evidence="2">
    <location>
        <begin position="175"/>
        <end position="186"/>
    </location>
</feature>
<feature type="coiled-coil region" evidence="1">
    <location>
        <begin position="135"/>
        <end position="169"/>
    </location>
</feature>
<name>A0ABY9M2D1_9BURK</name>
<dbReference type="Pfam" id="PF25954">
    <property type="entry name" value="Beta-barrel_RND_2"/>
    <property type="match status" value="1"/>
</dbReference>
<evidence type="ECO:0000256" key="1">
    <source>
        <dbReference type="SAM" id="Coils"/>
    </source>
</evidence>
<reference evidence="5 6" key="1">
    <citation type="submission" date="2023-08" db="EMBL/GenBank/DDBJ databases">
        <title>Achromobacter seleniivolatilans sp. nov., isolated from seleniferous soil.</title>
        <authorList>
            <person name="Zhang S."/>
            <person name="Li K."/>
            <person name="Peng J."/>
            <person name="Zhao Q."/>
            <person name="Wang H."/>
            <person name="Guo Y."/>
        </authorList>
    </citation>
    <scope>NUCLEOTIDE SEQUENCE [LARGE SCALE GENOMIC DNA]</scope>
    <source>
        <strain evidence="5 6">R39</strain>
    </source>
</reference>
<feature type="domain" description="YbhG-like alpha-helical hairpin" evidence="3">
    <location>
        <begin position="126"/>
        <end position="257"/>
    </location>
</feature>
<dbReference type="InterPro" id="IPR058792">
    <property type="entry name" value="Beta-barrel_RND_2"/>
</dbReference>